<accession>A0A0K6IW42</accession>
<feature type="binding site" evidence="7">
    <location>
        <position position="147"/>
    </location>
    <ligand>
        <name>substrate</name>
    </ligand>
</feature>
<feature type="binding site" evidence="7">
    <location>
        <begin position="93"/>
        <end position="97"/>
    </location>
    <ligand>
        <name>substrate</name>
    </ligand>
</feature>
<keyword evidence="3 7" id="KW-0808">Transferase</keyword>
<name>A0A0K6IW42_9PROT</name>
<evidence type="ECO:0000313" key="9">
    <source>
        <dbReference type="EMBL" id="CUB07340.1"/>
    </source>
</evidence>
<comment type="pathway">
    <text evidence="1 7">tRNA modification; tRNA-queuosine biosynthesis.</text>
</comment>
<comment type="function">
    <text evidence="7">Catalyzes the base-exchange of a guanine (G) residue with the queuine precursor 7-aminomethyl-7-deazaguanine (PreQ1) at position 34 (anticodon wobble position) in tRNAs with GU(N) anticodons (tRNA-Asp, -Asn, -His and -Tyr). Catalysis occurs through a double-displacement mechanism. The nucleophile active site attacks the C1' of nucleotide 34 to detach the guanine base from the RNA, forming a covalent enzyme-RNA intermediate. The proton acceptor active site deprotonates the incoming PreQ1, allowing a nucleophilic attack on the C1' of the ribose to form the product. After dissociation, two additional enzymatic reactions on the tRNA convert PreQ1 to queuine (Q), resulting in the hypermodified nucleoside queuosine (7-(((4,5-cis-dihydroxy-2-cyclopenten-1-yl)amino)methyl)-7-deazaguanosine).</text>
</comment>
<organism evidence="9 10">
    <name type="scientific">Tepidiphilus thermophilus</name>
    <dbReference type="NCBI Taxonomy" id="876478"/>
    <lineage>
        <taxon>Bacteria</taxon>
        <taxon>Pseudomonadati</taxon>
        <taxon>Pseudomonadota</taxon>
        <taxon>Hydrogenophilia</taxon>
        <taxon>Hydrogenophilales</taxon>
        <taxon>Hydrogenophilaceae</taxon>
        <taxon>Tepidiphilus</taxon>
    </lineage>
</organism>
<dbReference type="EMBL" id="CYHH01000006">
    <property type="protein sequence ID" value="CUB07340.1"/>
    <property type="molecule type" value="Genomic_DNA"/>
</dbReference>
<dbReference type="GO" id="GO:0005829">
    <property type="term" value="C:cytosol"/>
    <property type="evidence" value="ECO:0007669"/>
    <property type="project" value="TreeGrafter"/>
</dbReference>
<evidence type="ECO:0000256" key="7">
    <source>
        <dbReference type="HAMAP-Rule" id="MF_00168"/>
    </source>
</evidence>
<proteinExistence type="inferred from homology"/>
<dbReference type="PANTHER" id="PTHR46499">
    <property type="entry name" value="QUEUINE TRNA-RIBOSYLTRANSFERASE"/>
    <property type="match status" value="1"/>
</dbReference>
<feature type="binding site" evidence="7">
    <location>
        <position position="337"/>
    </location>
    <ligand>
        <name>Zn(2+)</name>
        <dbReference type="ChEBI" id="CHEBI:29105"/>
    </ligand>
</feature>
<dbReference type="Proteomes" id="UP000182108">
    <property type="component" value="Unassembled WGS sequence"/>
</dbReference>
<gene>
    <name evidence="7" type="primary">tgt</name>
    <name evidence="9" type="ORF">Ga0061068_10691</name>
</gene>
<comment type="similarity">
    <text evidence="7">Belongs to the queuine tRNA-ribosyltransferase family.</text>
</comment>
<dbReference type="InterPro" id="IPR004803">
    <property type="entry name" value="TGT"/>
</dbReference>
<dbReference type="Gene3D" id="3.20.20.105">
    <property type="entry name" value="Queuine tRNA-ribosyltransferase-like"/>
    <property type="match status" value="1"/>
</dbReference>
<feature type="binding site" evidence="7">
    <location>
        <position position="308"/>
    </location>
    <ligand>
        <name>Zn(2+)</name>
        <dbReference type="ChEBI" id="CHEBI:29105"/>
    </ligand>
</feature>
<feature type="region of interest" description="RNA binding; important for wobble base 34 recognition" evidence="7">
    <location>
        <begin position="273"/>
        <end position="277"/>
    </location>
</feature>
<dbReference type="NCBIfam" id="TIGR00430">
    <property type="entry name" value="Q_tRNA_tgt"/>
    <property type="match status" value="1"/>
</dbReference>
<comment type="catalytic activity">
    <reaction evidence="6 7">
        <text>7-aminomethyl-7-carbaguanine + guanosine(34) in tRNA = 7-aminomethyl-7-carbaguanosine(34) in tRNA + guanine</text>
        <dbReference type="Rhea" id="RHEA:24104"/>
        <dbReference type="Rhea" id="RHEA-COMP:10341"/>
        <dbReference type="Rhea" id="RHEA-COMP:10342"/>
        <dbReference type="ChEBI" id="CHEBI:16235"/>
        <dbReference type="ChEBI" id="CHEBI:58703"/>
        <dbReference type="ChEBI" id="CHEBI:74269"/>
        <dbReference type="ChEBI" id="CHEBI:82833"/>
        <dbReference type="EC" id="2.4.2.29"/>
    </reaction>
</comment>
<evidence type="ECO:0000313" key="10">
    <source>
        <dbReference type="Proteomes" id="UP000182108"/>
    </source>
</evidence>
<dbReference type="InterPro" id="IPR036511">
    <property type="entry name" value="TGT-like_sf"/>
</dbReference>
<dbReference type="PANTHER" id="PTHR46499:SF1">
    <property type="entry name" value="QUEUINE TRNA-RIBOSYLTRANSFERASE"/>
    <property type="match status" value="1"/>
</dbReference>
<feature type="active site" description="Nucleophile" evidence="7">
    <location>
        <position position="268"/>
    </location>
</feature>
<feature type="domain" description="tRNA-guanine(15) transglycosylase-like" evidence="8">
    <location>
        <begin position="15"/>
        <end position="370"/>
    </location>
</feature>
<dbReference type="InterPro" id="IPR050076">
    <property type="entry name" value="ArchSynthase1/Queuine_TRR"/>
</dbReference>
<comment type="subunit">
    <text evidence="7">Homodimer. Within each dimer, one monomer is responsible for RNA recognition and catalysis, while the other monomer binds to the replacement base PreQ1.</text>
</comment>
<evidence type="ECO:0000256" key="2">
    <source>
        <dbReference type="ARBA" id="ARBA00022676"/>
    </source>
</evidence>
<dbReference type="EC" id="2.4.2.29" evidence="7"/>
<keyword evidence="4 7" id="KW-0819">tRNA processing</keyword>
<dbReference type="HAMAP" id="MF_00168">
    <property type="entry name" value="Q_tRNA_Tgt"/>
    <property type="match status" value="1"/>
</dbReference>
<dbReference type="SUPFAM" id="SSF51713">
    <property type="entry name" value="tRNA-guanine transglycosylase"/>
    <property type="match status" value="1"/>
</dbReference>
<dbReference type="InterPro" id="IPR002616">
    <property type="entry name" value="tRNA_ribo_trans-like"/>
</dbReference>
<protein>
    <recommendedName>
        <fullName evidence="7">Queuine tRNA-ribosyltransferase</fullName>
        <ecNumber evidence="7">2.4.2.29</ecNumber>
    </recommendedName>
    <alternativeName>
        <fullName evidence="7">Guanine insertion enzyme</fullName>
    </alternativeName>
    <alternativeName>
        <fullName evidence="7">tRNA-guanine transglycosylase</fullName>
    </alternativeName>
</protein>
<keyword evidence="10" id="KW-1185">Reference proteome</keyword>
<keyword evidence="7" id="KW-0862">Zinc</keyword>
<evidence type="ECO:0000256" key="4">
    <source>
        <dbReference type="ARBA" id="ARBA00022694"/>
    </source>
</evidence>
<dbReference type="RefSeq" id="WP_055423625.1">
    <property type="nucleotide sequence ID" value="NZ_CYHH01000006.1"/>
</dbReference>
<evidence type="ECO:0000256" key="5">
    <source>
        <dbReference type="ARBA" id="ARBA00022785"/>
    </source>
</evidence>
<keyword evidence="5 7" id="KW-0671">Queuosine biosynthesis</keyword>
<feature type="active site" description="Proton acceptor" evidence="7">
    <location>
        <position position="93"/>
    </location>
</feature>
<evidence type="ECO:0000256" key="6">
    <source>
        <dbReference type="ARBA" id="ARBA00050112"/>
    </source>
</evidence>
<dbReference type="Pfam" id="PF01702">
    <property type="entry name" value="TGT"/>
    <property type="match status" value="1"/>
</dbReference>
<dbReference type="AlphaFoldDB" id="A0A0K6IW42"/>
<feature type="binding site" evidence="7">
    <location>
        <position position="218"/>
    </location>
    <ligand>
        <name>substrate</name>
    </ligand>
</feature>
<keyword evidence="7" id="KW-0479">Metal-binding</keyword>
<dbReference type="UniPathway" id="UPA00392"/>
<keyword evidence="2 7" id="KW-0328">Glycosyltransferase</keyword>
<evidence type="ECO:0000256" key="1">
    <source>
        <dbReference type="ARBA" id="ARBA00004691"/>
    </source>
</evidence>
<feature type="binding site" evidence="7">
    <location>
        <position position="311"/>
    </location>
    <ligand>
        <name>Zn(2+)</name>
        <dbReference type="ChEBI" id="CHEBI:29105"/>
    </ligand>
</feature>
<feature type="region of interest" description="RNA binding" evidence="7">
    <location>
        <begin position="249"/>
        <end position="255"/>
    </location>
</feature>
<sequence length="373" mass="41546">MSDTPAFTLLATDGAARRGRLHLAHGTVETPIFMPVGTYGTVKAMTPTALEDVGAQIVLGNTFHLWLRPGLEVIRRHGGLHRFMGWNKPILTDSGGFQVFSLGALRKISEEGVRFASPIDGARCFLTPEVSMQIQTVLDSDVVMIFDECTPYPATETQAAESMRLSLRWAQRSRAEFDRLGNRNALFGIVQGGMYEALRDESLAGLMEIGFDGYAIGGLSVGEPKDEMRRVLEYVAPRLPQTRPRYLMGVGTPEDLIHGVDAGVDMFDCVMPTRNARNGLLFTRYGDVKIRNARYREDTAPLDETCSCTTCRHFTRAYLHHLYRTGEILASILNTTHNLHFYLTLMAELRAAIERGNFTETAARLLAERQRGV</sequence>
<reference evidence="10" key="1">
    <citation type="submission" date="2015-08" db="EMBL/GenBank/DDBJ databases">
        <authorList>
            <person name="Babu N.S."/>
            <person name="Beckwith C.J."/>
            <person name="Beseler K.G."/>
            <person name="Brison A."/>
            <person name="Carone J.V."/>
            <person name="Caskin T.P."/>
            <person name="Diamond M."/>
            <person name="Durham M.E."/>
            <person name="Foxe J.M."/>
            <person name="Go M."/>
            <person name="Henderson B.A."/>
            <person name="Jones I.B."/>
            <person name="McGettigan J.A."/>
            <person name="Micheletti S.J."/>
            <person name="Nasrallah M.E."/>
            <person name="Ortiz D."/>
            <person name="Piller C.R."/>
            <person name="Privatt S.R."/>
            <person name="Schneider S.L."/>
            <person name="Sharp S."/>
            <person name="Smith T.C."/>
            <person name="Stanton J.D."/>
            <person name="Ullery H.E."/>
            <person name="Wilson R.J."/>
            <person name="Serrano M.G."/>
            <person name="Buck G."/>
            <person name="Lee V."/>
            <person name="Wang Y."/>
            <person name="Carvalho R."/>
            <person name="Voegtly L."/>
            <person name="Shi R."/>
            <person name="Duckworth R."/>
            <person name="Johnson A."/>
            <person name="Loviza R."/>
            <person name="Walstead R."/>
            <person name="Shah Z."/>
            <person name="Kiflezghi M."/>
            <person name="Wade K."/>
            <person name="Ball S.L."/>
            <person name="Bradley K.W."/>
            <person name="Asai D.J."/>
            <person name="Bowman C.A."/>
            <person name="Russell D.A."/>
            <person name="Pope W.H."/>
            <person name="Jacobs-Sera D."/>
            <person name="Hendrix R.W."/>
            <person name="Hatfull G.F."/>
        </authorList>
    </citation>
    <scope>NUCLEOTIDE SEQUENCE [LARGE SCALE GENOMIC DNA]</scope>
    <source>
        <strain evidence="10">JCM 19170</strain>
    </source>
</reference>
<dbReference type="GO" id="GO:0046872">
    <property type="term" value="F:metal ion binding"/>
    <property type="evidence" value="ECO:0007669"/>
    <property type="project" value="UniProtKB-KW"/>
</dbReference>
<comment type="cofactor">
    <cofactor evidence="7">
        <name>Zn(2+)</name>
        <dbReference type="ChEBI" id="CHEBI:29105"/>
    </cofactor>
    <text evidence="7">Binds 1 zinc ion per subunit.</text>
</comment>
<evidence type="ECO:0000256" key="3">
    <source>
        <dbReference type="ARBA" id="ARBA00022679"/>
    </source>
</evidence>
<evidence type="ECO:0000259" key="8">
    <source>
        <dbReference type="Pfam" id="PF01702"/>
    </source>
</evidence>
<dbReference type="OrthoDB" id="5288802at2"/>
<feature type="binding site" evidence="7">
    <location>
        <position position="306"/>
    </location>
    <ligand>
        <name>Zn(2+)</name>
        <dbReference type="ChEBI" id="CHEBI:29105"/>
    </ligand>
</feature>
<feature type="binding site" evidence="7">
    <location>
        <position position="191"/>
    </location>
    <ligand>
        <name>substrate</name>
    </ligand>
</feature>
<dbReference type="NCBIfam" id="TIGR00449">
    <property type="entry name" value="tgt_general"/>
    <property type="match status" value="1"/>
</dbReference>
<dbReference type="FunFam" id="3.20.20.105:FF:000001">
    <property type="entry name" value="Queuine tRNA-ribosyltransferase"/>
    <property type="match status" value="1"/>
</dbReference>
<dbReference type="GO" id="GO:0008479">
    <property type="term" value="F:tRNA-guanosine(34) queuine transglycosylase activity"/>
    <property type="evidence" value="ECO:0007669"/>
    <property type="project" value="UniProtKB-UniRule"/>
</dbReference>
<dbReference type="GO" id="GO:0008616">
    <property type="term" value="P:tRNA queuosine(34) biosynthetic process"/>
    <property type="evidence" value="ECO:0007669"/>
    <property type="project" value="UniProtKB-UniRule"/>
</dbReference>